<keyword evidence="3" id="KW-1185">Reference proteome</keyword>
<feature type="non-terminal residue" evidence="2">
    <location>
        <position position="84"/>
    </location>
</feature>
<dbReference type="SUPFAM" id="SSF56801">
    <property type="entry name" value="Acetyl-CoA synthetase-like"/>
    <property type="match status" value="1"/>
</dbReference>
<dbReference type="RefSeq" id="WP_131484368.1">
    <property type="nucleotide sequence ID" value="NZ_SJDL01000231.1"/>
</dbReference>
<dbReference type="Pfam" id="PF00501">
    <property type="entry name" value="AMP-binding"/>
    <property type="match status" value="1"/>
</dbReference>
<dbReference type="PANTHER" id="PTHR45527:SF14">
    <property type="entry name" value="PLIPASTATIN SYNTHASE SUBUNIT B"/>
    <property type="match status" value="1"/>
</dbReference>
<dbReference type="EMBL" id="SJDL01000231">
    <property type="protein sequence ID" value="TBW41866.1"/>
    <property type="molecule type" value="Genomic_DNA"/>
</dbReference>
<comment type="caution">
    <text evidence="2">The sequence shown here is derived from an EMBL/GenBank/DDBJ whole genome shotgun (WGS) entry which is preliminary data.</text>
</comment>
<evidence type="ECO:0000313" key="2">
    <source>
        <dbReference type="EMBL" id="TBW41866.1"/>
    </source>
</evidence>
<feature type="domain" description="AMP-dependent synthetase/ligase" evidence="1">
    <location>
        <begin position="1"/>
        <end position="62"/>
    </location>
</feature>
<name>A0ABY1ZCV6_9GAMM</name>
<evidence type="ECO:0000259" key="1">
    <source>
        <dbReference type="Pfam" id="PF00501"/>
    </source>
</evidence>
<accession>A0ABY1ZCV6</accession>
<feature type="non-terminal residue" evidence="2">
    <location>
        <position position="1"/>
    </location>
</feature>
<dbReference type="PANTHER" id="PTHR45527">
    <property type="entry name" value="NONRIBOSOMAL PEPTIDE SYNTHETASE"/>
    <property type="match status" value="1"/>
</dbReference>
<reference evidence="2 3" key="1">
    <citation type="submission" date="2019-02" db="EMBL/GenBank/DDBJ databases">
        <title>Marinobacter halodurans sp. nov., a marine bacterium isolated from sea tidal flat.</title>
        <authorList>
            <person name="Yoo Y."/>
            <person name="Lee D.W."/>
            <person name="Kim B.S."/>
            <person name="Kim J.-J."/>
        </authorList>
    </citation>
    <scope>NUCLEOTIDE SEQUENCE [LARGE SCALE GENOMIC DNA]</scope>
    <source>
        <strain evidence="2 3">YJ-S3-2</strain>
    </source>
</reference>
<evidence type="ECO:0000313" key="3">
    <source>
        <dbReference type="Proteomes" id="UP000313645"/>
    </source>
</evidence>
<dbReference type="InterPro" id="IPR000873">
    <property type="entry name" value="AMP-dep_synth/lig_dom"/>
</dbReference>
<dbReference type="Proteomes" id="UP000313645">
    <property type="component" value="Unassembled WGS sequence"/>
</dbReference>
<gene>
    <name evidence="2" type="ORF">EZI54_24215</name>
</gene>
<sequence>VGPDDRVAICAERSLAMVVGLLGVLKAGGAYVPLDPEYPAERVAYMLEDSAPVAVLVHGDVPELVTGNRPVIALNDTAPWMSCS</sequence>
<proteinExistence type="predicted"/>
<organism evidence="2 3">
    <name type="scientific">Marinobacter halodurans</name>
    <dbReference type="NCBI Taxonomy" id="2528979"/>
    <lineage>
        <taxon>Bacteria</taxon>
        <taxon>Pseudomonadati</taxon>
        <taxon>Pseudomonadota</taxon>
        <taxon>Gammaproteobacteria</taxon>
        <taxon>Pseudomonadales</taxon>
        <taxon>Marinobacteraceae</taxon>
        <taxon>Marinobacter</taxon>
    </lineage>
</organism>
<protein>
    <recommendedName>
        <fullName evidence="1">AMP-dependent synthetase/ligase domain-containing protein</fullName>
    </recommendedName>
</protein>
<dbReference type="Gene3D" id="3.40.50.980">
    <property type="match status" value="1"/>
</dbReference>